<accession>A0A919F3M3</accession>
<protein>
    <submittedName>
        <fullName evidence="2">Uncharacterized protein</fullName>
    </submittedName>
</protein>
<sequence>MSLSDATLTAAGKIVKQAQGLKMVSDSVCRIETVDGGKPNRETVCESAKELDRDGGLKARTEAEATADAAPLASPDDIEAFKDKLAAVADPSSAGTVTLRAQYCDDLPSVDETPGPERGPGQQGRDSRFTRRLLSA</sequence>
<dbReference type="Proteomes" id="UP000619355">
    <property type="component" value="Unassembled WGS sequence"/>
</dbReference>
<dbReference type="EMBL" id="BNBF01000033">
    <property type="protein sequence ID" value="GHG73717.1"/>
    <property type="molecule type" value="Genomic_DNA"/>
</dbReference>
<evidence type="ECO:0000256" key="1">
    <source>
        <dbReference type="SAM" id="MobiDB-lite"/>
    </source>
</evidence>
<comment type="caution">
    <text evidence="2">The sequence shown here is derived from an EMBL/GenBank/DDBJ whole genome shotgun (WGS) entry which is preliminary data.</text>
</comment>
<reference evidence="3" key="1">
    <citation type="journal article" date="2019" name="Int. J. Syst. Evol. Microbiol.">
        <title>The Global Catalogue of Microorganisms (GCM) 10K type strain sequencing project: providing services to taxonomists for standard genome sequencing and annotation.</title>
        <authorList>
            <consortium name="The Broad Institute Genomics Platform"/>
            <consortium name="The Broad Institute Genome Sequencing Center for Infectious Disease"/>
            <person name="Wu L."/>
            <person name="Ma J."/>
        </authorList>
    </citation>
    <scope>NUCLEOTIDE SEQUENCE [LARGE SCALE GENOMIC DNA]</scope>
    <source>
        <strain evidence="3">JCM 4253</strain>
    </source>
</reference>
<organism evidence="2 3">
    <name type="scientific">Streptomyces capoamus</name>
    <dbReference type="NCBI Taxonomy" id="68183"/>
    <lineage>
        <taxon>Bacteria</taxon>
        <taxon>Bacillati</taxon>
        <taxon>Actinomycetota</taxon>
        <taxon>Actinomycetes</taxon>
        <taxon>Kitasatosporales</taxon>
        <taxon>Streptomycetaceae</taxon>
        <taxon>Streptomyces</taxon>
    </lineage>
</organism>
<feature type="region of interest" description="Disordered" evidence="1">
    <location>
        <begin position="106"/>
        <end position="136"/>
    </location>
</feature>
<gene>
    <name evidence="2" type="ORF">GCM10018980_70260</name>
</gene>
<name>A0A919F3M3_9ACTN</name>
<evidence type="ECO:0000313" key="3">
    <source>
        <dbReference type="Proteomes" id="UP000619355"/>
    </source>
</evidence>
<evidence type="ECO:0000313" key="2">
    <source>
        <dbReference type="EMBL" id="GHG73717.1"/>
    </source>
</evidence>
<dbReference type="AlphaFoldDB" id="A0A919F3M3"/>
<keyword evidence="3" id="KW-1185">Reference proteome</keyword>
<proteinExistence type="predicted"/>
<dbReference type="RefSeq" id="WP_189986116.1">
    <property type="nucleotide sequence ID" value="NZ_BNBF01000033.1"/>
</dbReference>